<dbReference type="InterPro" id="IPR032514">
    <property type="entry name" value="GtaA_central"/>
</dbReference>
<dbReference type="Proteomes" id="UP000297245">
    <property type="component" value="Unassembled WGS sequence"/>
</dbReference>
<feature type="transmembrane region" description="Helical" evidence="1">
    <location>
        <begin position="704"/>
        <end position="725"/>
    </location>
</feature>
<reference evidence="4 5" key="1">
    <citation type="journal article" date="2019" name="Nat. Ecol. Evol.">
        <title>Megaphylogeny resolves global patterns of mushroom evolution.</title>
        <authorList>
            <person name="Varga T."/>
            <person name="Krizsan K."/>
            <person name="Foldi C."/>
            <person name="Dima B."/>
            <person name="Sanchez-Garcia M."/>
            <person name="Sanchez-Ramirez S."/>
            <person name="Szollosi G.J."/>
            <person name="Szarkandi J.G."/>
            <person name="Papp V."/>
            <person name="Albert L."/>
            <person name="Andreopoulos W."/>
            <person name="Angelini C."/>
            <person name="Antonin V."/>
            <person name="Barry K.W."/>
            <person name="Bougher N.L."/>
            <person name="Buchanan P."/>
            <person name="Buyck B."/>
            <person name="Bense V."/>
            <person name="Catcheside P."/>
            <person name="Chovatia M."/>
            <person name="Cooper J."/>
            <person name="Damon W."/>
            <person name="Desjardin D."/>
            <person name="Finy P."/>
            <person name="Geml J."/>
            <person name="Haridas S."/>
            <person name="Hughes K."/>
            <person name="Justo A."/>
            <person name="Karasinski D."/>
            <person name="Kautmanova I."/>
            <person name="Kiss B."/>
            <person name="Kocsube S."/>
            <person name="Kotiranta H."/>
            <person name="LaButti K.M."/>
            <person name="Lechner B.E."/>
            <person name="Liimatainen K."/>
            <person name="Lipzen A."/>
            <person name="Lukacs Z."/>
            <person name="Mihaltcheva S."/>
            <person name="Morgado L.N."/>
            <person name="Niskanen T."/>
            <person name="Noordeloos M.E."/>
            <person name="Ohm R.A."/>
            <person name="Ortiz-Santana B."/>
            <person name="Ovrebo C."/>
            <person name="Racz N."/>
            <person name="Riley R."/>
            <person name="Savchenko A."/>
            <person name="Shiryaev A."/>
            <person name="Soop K."/>
            <person name="Spirin V."/>
            <person name="Szebenyi C."/>
            <person name="Tomsovsky M."/>
            <person name="Tulloss R.E."/>
            <person name="Uehling J."/>
            <person name="Grigoriev I.V."/>
            <person name="Vagvolgyi C."/>
            <person name="Papp T."/>
            <person name="Martin F.M."/>
            <person name="Miettinen O."/>
            <person name="Hibbett D.S."/>
            <person name="Nagy L.G."/>
        </authorList>
    </citation>
    <scope>NUCLEOTIDE SEQUENCE [LARGE SCALE GENOMIC DNA]</scope>
    <source>
        <strain evidence="4 5">CBS 962.96</strain>
    </source>
</reference>
<keyword evidence="1" id="KW-1133">Transmembrane helix</keyword>
<dbReference type="Pfam" id="PF16335">
    <property type="entry name" value="GtaA_6_Hairpin"/>
    <property type="match status" value="1"/>
</dbReference>
<dbReference type="EMBL" id="ML179619">
    <property type="protein sequence ID" value="THU84153.1"/>
    <property type="molecule type" value="Genomic_DNA"/>
</dbReference>
<dbReference type="SUPFAM" id="SSF48208">
    <property type="entry name" value="Six-hairpin glycosidases"/>
    <property type="match status" value="1"/>
</dbReference>
<keyword evidence="1" id="KW-0472">Membrane</keyword>
<evidence type="ECO:0000259" key="3">
    <source>
        <dbReference type="Pfam" id="PF17168"/>
    </source>
</evidence>
<keyword evidence="5" id="KW-1185">Reference proteome</keyword>
<dbReference type="GO" id="GO:0005975">
    <property type="term" value="P:carbohydrate metabolic process"/>
    <property type="evidence" value="ECO:0007669"/>
    <property type="project" value="InterPro"/>
</dbReference>
<dbReference type="InterPro" id="IPR033433">
    <property type="entry name" value="GtaA_N"/>
</dbReference>
<sequence>MSFCAHASPSNLRPPGIPLVVRSPWLNTWNIPEDTSSNYYSYLPKPVPLFWPNYWNLQVDRVTGLTVLVRLDNTTYLCLGNPDVVTDGSISQPNIIGLELTPTSSKFILNAENLMAINLTFLNPVEPEDLVKQSFPFTYVYIDAQTMDGNPHATQFYIELSGQWVSGSTPPVEWHLIQDDSSLILNMYRQEILPMVSDGNGMMEDGARNGLTYQTGDFRILRQQFIHQGALTNVSDPDFRSVSDDWPEIALSIDQGRIQATDQSFMAGIGFTRNISVSYTSSSVQNQNRKPFFSTRYSQVEDAINEFLEDFDAARQRAENFDQILSKQSESISDNYADLVTLAIPQTMASVEWTVDEGGEDTLAFFMDASNYSRGSPVEGLYFSFPAFMFINTTWGQYLLEPLLRDAPQDFASADLGGLFPNVSVYTSPNYPRALEDSSSMLIMVAAQFKYSADRNWLKKEYYSTLTKWADFLIGNNCIFPDDTFITIEGQSGGNSTNLGLKSILALGAMAQISAALGHTNDSLWYGSKAREYATQWGTLVVEQTGAIPLSYNSQSSSAMTYNLFADRWLQTNLVDQSIYDGQAKFYTQTQPERFGFNYQDQTENTAFSPITIFLSAALEGSARNHLISGIHEKANDTSSRGIFPTHYDSVNASTLGGSGSIQQGSMLAILALNLESQFSYPIPASLNSQQKTIPTVKSRTAKIIGGIIGSMTLFCITALSFWYWRKQKRLRSQCRAAVDPFYLDEHPHRISHIPAKPTLGRSVAEGQQASFSLQNQVQDLQRDMNEMRNQIEYPPSYHTTYYHRN</sequence>
<dbReference type="InterPro" id="IPR052743">
    <property type="entry name" value="Glutaminase_GtaA"/>
</dbReference>
<dbReference type="AlphaFoldDB" id="A0A4S8L6Y0"/>
<dbReference type="InterPro" id="IPR008928">
    <property type="entry name" value="6-hairpin_glycosidase_sf"/>
</dbReference>
<proteinExistence type="predicted"/>
<dbReference type="PANTHER" id="PTHR31987">
    <property type="entry name" value="GLUTAMINASE A-RELATED"/>
    <property type="match status" value="1"/>
</dbReference>
<dbReference type="GO" id="GO:0003824">
    <property type="term" value="F:catalytic activity"/>
    <property type="evidence" value="ECO:0007669"/>
    <property type="project" value="UniProtKB-ARBA"/>
</dbReference>
<feature type="domain" description="Glutaminase A N-terminal" evidence="3">
    <location>
        <begin position="103"/>
        <end position="327"/>
    </location>
</feature>
<dbReference type="PANTHER" id="PTHR31987:SF1">
    <property type="entry name" value="GLUTAMINASE A"/>
    <property type="match status" value="1"/>
</dbReference>
<accession>A0A4S8L6Y0</accession>
<evidence type="ECO:0000313" key="5">
    <source>
        <dbReference type="Proteomes" id="UP000297245"/>
    </source>
</evidence>
<evidence type="ECO:0000313" key="4">
    <source>
        <dbReference type="EMBL" id="THU84153.1"/>
    </source>
</evidence>
<evidence type="ECO:0008006" key="6">
    <source>
        <dbReference type="Google" id="ProtNLM"/>
    </source>
</evidence>
<gene>
    <name evidence="4" type="ORF">K435DRAFT_870580</name>
</gene>
<feature type="domain" description="Glutaminase A central" evidence="2">
    <location>
        <begin position="333"/>
        <end position="670"/>
    </location>
</feature>
<name>A0A4S8L6Y0_DENBC</name>
<organism evidence="4 5">
    <name type="scientific">Dendrothele bispora (strain CBS 962.96)</name>
    <dbReference type="NCBI Taxonomy" id="1314807"/>
    <lineage>
        <taxon>Eukaryota</taxon>
        <taxon>Fungi</taxon>
        <taxon>Dikarya</taxon>
        <taxon>Basidiomycota</taxon>
        <taxon>Agaricomycotina</taxon>
        <taxon>Agaricomycetes</taxon>
        <taxon>Agaricomycetidae</taxon>
        <taxon>Agaricales</taxon>
        <taxon>Agaricales incertae sedis</taxon>
        <taxon>Dendrothele</taxon>
    </lineage>
</organism>
<evidence type="ECO:0000259" key="2">
    <source>
        <dbReference type="Pfam" id="PF16335"/>
    </source>
</evidence>
<keyword evidence="1" id="KW-0812">Transmembrane</keyword>
<dbReference type="Gene3D" id="1.50.10.10">
    <property type="match status" value="1"/>
</dbReference>
<dbReference type="OrthoDB" id="3918848at2759"/>
<dbReference type="InterPro" id="IPR012341">
    <property type="entry name" value="6hp_glycosidase-like_sf"/>
</dbReference>
<dbReference type="Pfam" id="PF17168">
    <property type="entry name" value="DUF5127"/>
    <property type="match status" value="1"/>
</dbReference>
<protein>
    <recommendedName>
        <fullName evidence="6">DUF1793-domain-containing protein</fullName>
    </recommendedName>
</protein>
<evidence type="ECO:0000256" key="1">
    <source>
        <dbReference type="SAM" id="Phobius"/>
    </source>
</evidence>